<gene>
    <name evidence="2" type="ORF">ALEPTO_LOCUS4198</name>
</gene>
<evidence type="ECO:0000313" key="3">
    <source>
        <dbReference type="Proteomes" id="UP000789508"/>
    </source>
</evidence>
<dbReference type="Gene3D" id="3.40.50.150">
    <property type="entry name" value="Vaccinia Virus protein VP39"/>
    <property type="match status" value="1"/>
</dbReference>
<protein>
    <submittedName>
        <fullName evidence="2">2840_t:CDS:1</fullName>
    </submittedName>
</protein>
<dbReference type="SUPFAM" id="SSF53335">
    <property type="entry name" value="S-adenosyl-L-methionine-dependent methyltransferases"/>
    <property type="match status" value="1"/>
</dbReference>
<comment type="caution">
    <text evidence="2">The sequence shown here is derived from an EMBL/GenBank/DDBJ whole genome shotgun (WGS) entry which is preliminary data.</text>
</comment>
<dbReference type="AlphaFoldDB" id="A0A9N9A1C2"/>
<dbReference type="Pfam" id="PF13649">
    <property type="entry name" value="Methyltransf_25"/>
    <property type="match status" value="1"/>
</dbReference>
<dbReference type="OrthoDB" id="184880at2759"/>
<dbReference type="InterPro" id="IPR029063">
    <property type="entry name" value="SAM-dependent_MTases_sf"/>
</dbReference>
<dbReference type="InterPro" id="IPR041698">
    <property type="entry name" value="Methyltransf_25"/>
</dbReference>
<organism evidence="2 3">
    <name type="scientific">Ambispora leptoticha</name>
    <dbReference type="NCBI Taxonomy" id="144679"/>
    <lineage>
        <taxon>Eukaryota</taxon>
        <taxon>Fungi</taxon>
        <taxon>Fungi incertae sedis</taxon>
        <taxon>Mucoromycota</taxon>
        <taxon>Glomeromycotina</taxon>
        <taxon>Glomeromycetes</taxon>
        <taxon>Archaeosporales</taxon>
        <taxon>Ambisporaceae</taxon>
        <taxon>Ambispora</taxon>
    </lineage>
</organism>
<dbReference type="Proteomes" id="UP000789508">
    <property type="component" value="Unassembled WGS sequence"/>
</dbReference>
<sequence length="315" mass="36069">MGNCCCNYSDEDEGKQITPRIRFVNGRPLQQGYQAINDPMSIHVFDHASQERLKLNHLVWRHFWKCDLISPVEQNFQHGAAVLDSGPGTWIIGLAEKYPTVTFTGVDILRTFPKRRPHNTEFSQCDILDGLHYLDATFDFVHQRAMCDAFTKQQWEDQVIKELTRVTKPGGWLECVEAEVGFIGDGVATRKISDAVKLLYENDGMISNPGKELLRLFHENGLENIQHQEKDIILGKKAGKFGEAALENNIERLRTLKPFLKPLLAPDITTDSQYDNLINTFKKEVNQVSSSSSQPVVWRTHRVIGQREFSRSYFF</sequence>
<name>A0A9N9A1C2_9GLOM</name>
<keyword evidence="3" id="KW-1185">Reference proteome</keyword>
<evidence type="ECO:0000313" key="2">
    <source>
        <dbReference type="EMBL" id="CAG8515575.1"/>
    </source>
</evidence>
<evidence type="ECO:0000259" key="1">
    <source>
        <dbReference type="Pfam" id="PF13649"/>
    </source>
</evidence>
<accession>A0A9N9A1C2</accession>
<feature type="domain" description="Methyltransferase" evidence="1">
    <location>
        <begin position="85"/>
        <end position="171"/>
    </location>
</feature>
<dbReference type="CDD" id="cd02440">
    <property type="entry name" value="AdoMet_MTases"/>
    <property type="match status" value="1"/>
</dbReference>
<proteinExistence type="predicted"/>
<reference evidence="2" key="1">
    <citation type="submission" date="2021-06" db="EMBL/GenBank/DDBJ databases">
        <authorList>
            <person name="Kallberg Y."/>
            <person name="Tangrot J."/>
            <person name="Rosling A."/>
        </authorList>
    </citation>
    <scope>NUCLEOTIDE SEQUENCE</scope>
    <source>
        <strain evidence="2">FL130A</strain>
    </source>
</reference>
<dbReference type="EMBL" id="CAJVPS010000917">
    <property type="protein sequence ID" value="CAG8515575.1"/>
    <property type="molecule type" value="Genomic_DNA"/>
</dbReference>